<keyword evidence="2" id="KW-1185">Reference proteome</keyword>
<evidence type="ECO:0000313" key="1">
    <source>
        <dbReference type="EMBL" id="GBN02417.1"/>
    </source>
</evidence>
<feature type="non-terminal residue" evidence="1">
    <location>
        <position position="1"/>
    </location>
</feature>
<accession>A0A4Y2KLH6</accession>
<name>A0A4Y2KLH6_ARAVE</name>
<evidence type="ECO:0000313" key="2">
    <source>
        <dbReference type="Proteomes" id="UP000499080"/>
    </source>
</evidence>
<proteinExistence type="predicted"/>
<dbReference type="EMBL" id="BGPR01195162">
    <property type="protein sequence ID" value="GBN02417.1"/>
    <property type="molecule type" value="Genomic_DNA"/>
</dbReference>
<reference evidence="1 2" key="1">
    <citation type="journal article" date="2019" name="Sci. Rep.">
        <title>Orb-weaving spider Araneus ventricosus genome elucidates the spidroin gene catalogue.</title>
        <authorList>
            <person name="Kono N."/>
            <person name="Nakamura H."/>
            <person name="Ohtoshi R."/>
            <person name="Moran D.A.P."/>
            <person name="Shinohara A."/>
            <person name="Yoshida Y."/>
            <person name="Fujiwara M."/>
            <person name="Mori M."/>
            <person name="Tomita M."/>
            <person name="Arakawa K."/>
        </authorList>
    </citation>
    <scope>NUCLEOTIDE SEQUENCE [LARGE SCALE GENOMIC DNA]</scope>
</reference>
<gene>
    <name evidence="1" type="ORF">AVEN_154308_1</name>
</gene>
<dbReference type="Proteomes" id="UP000499080">
    <property type="component" value="Unassembled WGS sequence"/>
</dbReference>
<comment type="caution">
    <text evidence="1">The sequence shown here is derived from an EMBL/GenBank/DDBJ whole genome shotgun (WGS) entry which is preliminary data.</text>
</comment>
<organism evidence="1 2">
    <name type="scientific">Araneus ventricosus</name>
    <name type="common">Orbweaver spider</name>
    <name type="synonym">Epeira ventricosa</name>
    <dbReference type="NCBI Taxonomy" id="182803"/>
    <lineage>
        <taxon>Eukaryota</taxon>
        <taxon>Metazoa</taxon>
        <taxon>Ecdysozoa</taxon>
        <taxon>Arthropoda</taxon>
        <taxon>Chelicerata</taxon>
        <taxon>Arachnida</taxon>
        <taxon>Araneae</taxon>
        <taxon>Araneomorphae</taxon>
        <taxon>Entelegynae</taxon>
        <taxon>Araneoidea</taxon>
        <taxon>Araneidae</taxon>
        <taxon>Araneus</taxon>
    </lineage>
</organism>
<dbReference type="AlphaFoldDB" id="A0A4Y2KLH6"/>
<protein>
    <submittedName>
        <fullName evidence="1">Uncharacterized protein</fullName>
    </submittedName>
</protein>
<sequence>ACNAFDPIPKSRKAFSQIAASVTEHPLPPARREFKTSQTSTVHPASSSLLHLTILFFGDGRSRFASSTFNSTFSSVHHPLMNSELL</sequence>